<dbReference type="PANTHER" id="PTHR31025">
    <property type="entry name" value="SI:CH211-196P9.1-RELATED"/>
    <property type="match status" value="1"/>
</dbReference>
<evidence type="ECO:0000256" key="2">
    <source>
        <dbReference type="SAM" id="Phobius"/>
    </source>
</evidence>
<dbReference type="PANTHER" id="PTHR31025:SF27">
    <property type="entry name" value="SI:CH211-193K19.2-RELATED"/>
    <property type="match status" value="1"/>
</dbReference>
<feature type="region of interest" description="Disordered" evidence="1">
    <location>
        <begin position="200"/>
        <end position="224"/>
    </location>
</feature>
<gene>
    <name evidence="3" type="ORF">PLEPLA_LOCUS28363</name>
</gene>
<keyword evidence="2" id="KW-0812">Transmembrane</keyword>
<comment type="caution">
    <text evidence="3">The sequence shown here is derived from an EMBL/GenBank/DDBJ whole genome shotgun (WGS) entry which is preliminary data.</text>
</comment>
<evidence type="ECO:0000256" key="1">
    <source>
        <dbReference type="SAM" id="MobiDB-lite"/>
    </source>
</evidence>
<dbReference type="EMBL" id="CADEAL010002474">
    <property type="protein sequence ID" value="CAB1440597.1"/>
    <property type="molecule type" value="Genomic_DNA"/>
</dbReference>
<keyword evidence="4" id="KW-1185">Reference proteome</keyword>
<accession>A0A9N7UW86</accession>
<keyword evidence="2" id="KW-1133">Transmembrane helix</keyword>
<sequence length="238" mass="26152">MGVDGSQRIGAALTPRFGVASASGVNPALERQLVQRRRNWKAEDGAIEKTTVGIYVVKQDATSQPEDIGIILEGHQILRDLNNVASAAAMLFGLMYAMNLNYSPELKNTFEVLQKVVMELDGNTLSMKTQVLKNRLSFQQFLLIAFLLPIPACLTVYVSAFSLPDTLPCVRLPSRVPTLDWNDYELCRCLSPDPSSAANLGRGPPSLHDANATQDPPLPLRSAGKIQNPPYWIHHCNL</sequence>
<evidence type="ECO:0000313" key="3">
    <source>
        <dbReference type="EMBL" id="CAB1440597.1"/>
    </source>
</evidence>
<evidence type="ECO:0000313" key="4">
    <source>
        <dbReference type="Proteomes" id="UP001153269"/>
    </source>
</evidence>
<dbReference type="Proteomes" id="UP001153269">
    <property type="component" value="Unassembled WGS sequence"/>
</dbReference>
<proteinExistence type="predicted"/>
<protein>
    <submittedName>
        <fullName evidence="3">Uncharacterized protein</fullName>
    </submittedName>
</protein>
<organism evidence="3 4">
    <name type="scientific">Pleuronectes platessa</name>
    <name type="common">European plaice</name>
    <dbReference type="NCBI Taxonomy" id="8262"/>
    <lineage>
        <taxon>Eukaryota</taxon>
        <taxon>Metazoa</taxon>
        <taxon>Chordata</taxon>
        <taxon>Craniata</taxon>
        <taxon>Vertebrata</taxon>
        <taxon>Euteleostomi</taxon>
        <taxon>Actinopterygii</taxon>
        <taxon>Neopterygii</taxon>
        <taxon>Teleostei</taxon>
        <taxon>Neoteleostei</taxon>
        <taxon>Acanthomorphata</taxon>
        <taxon>Carangaria</taxon>
        <taxon>Pleuronectiformes</taxon>
        <taxon>Pleuronectoidei</taxon>
        <taxon>Pleuronectidae</taxon>
        <taxon>Pleuronectes</taxon>
    </lineage>
</organism>
<reference evidence="3" key="1">
    <citation type="submission" date="2020-03" db="EMBL/GenBank/DDBJ databases">
        <authorList>
            <person name="Weist P."/>
        </authorList>
    </citation>
    <scope>NUCLEOTIDE SEQUENCE</scope>
</reference>
<dbReference type="AlphaFoldDB" id="A0A9N7UW86"/>
<feature type="transmembrane region" description="Helical" evidence="2">
    <location>
        <begin position="141"/>
        <end position="163"/>
    </location>
</feature>
<keyword evidence="2" id="KW-0472">Membrane</keyword>
<name>A0A9N7UW86_PLEPL</name>